<dbReference type="InterPro" id="IPR018392">
    <property type="entry name" value="LysM"/>
</dbReference>
<feature type="compositionally biased region" description="Basic and acidic residues" evidence="1">
    <location>
        <begin position="784"/>
        <end position="795"/>
    </location>
</feature>
<dbReference type="EMBL" id="LN906597">
    <property type="protein sequence ID" value="CUT17782.1"/>
    <property type="molecule type" value="Genomic_DNA"/>
</dbReference>
<dbReference type="OrthoDB" id="5298707at2"/>
<keyword evidence="2" id="KW-1133">Transmembrane helix</keyword>
<dbReference type="AlphaFoldDB" id="A0A0S4M692"/>
<evidence type="ECO:0000259" key="3">
    <source>
        <dbReference type="PROSITE" id="PS51782"/>
    </source>
</evidence>
<dbReference type="Gene3D" id="3.10.350.10">
    <property type="entry name" value="LysM domain"/>
    <property type="match status" value="1"/>
</dbReference>
<organism evidence="4 5">
    <name type="scientific">Candidatus Ichthyocystis hellenicum</name>
    <dbReference type="NCBI Taxonomy" id="1561003"/>
    <lineage>
        <taxon>Bacteria</taxon>
        <taxon>Pseudomonadati</taxon>
        <taxon>Pseudomonadota</taxon>
        <taxon>Betaproteobacteria</taxon>
        <taxon>Burkholderiales</taxon>
        <taxon>Candidatus Ichthyocystis</taxon>
    </lineage>
</organism>
<dbReference type="PROSITE" id="PS51782">
    <property type="entry name" value="LYSM"/>
    <property type="match status" value="1"/>
</dbReference>
<feature type="compositionally biased region" description="Low complexity" evidence="1">
    <location>
        <begin position="583"/>
        <end position="598"/>
    </location>
</feature>
<keyword evidence="2" id="KW-0472">Membrane</keyword>
<proteinExistence type="predicted"/>
<dbReference type="RefSeq" id="WP_092343067.1">
    <property type="nucleotide sequence ID" value="NZ_FLSL01000088.1"/>
</dbReference>
<dbReference type="Pfam" id="PF01476">
    <property type="entry name" value="LysM"/>
    <property type="match status" value="1"/>
</dbReference>
<evidence type="ECO:0000256" key="2">
    <source>
        <dbReference type="SAM" id="Phobius"/>
    </source>
</evidence>
<feature type="domain" description="LysM" evidence="3">
    <location>
        <begin position="239"/>
        <end position="293"/>
    </location>
</feature>
<evidence type="ECO:0000313" key="5">
    <source>
        <dbReference type="Proteomes" id="UP000198651"/>
    </source>
</evidence>
<accession>A0A0S4M692</accession>
<name>A0A0S4M692_9BURK</name>
<reference evidence="5" key="1">
    <citation type="submission" date="2015-11" db="EMBL/GenBank/DDBJ databases">
        <authorList>
            <person name="Seth-Smith H.M.B."/>
        </authorList>
    </citation>
    <scope>NUCLEOTIDE SEQUENCE [LARGE SCALE GENOMIC DNA]</scope>
    <source>
        <strain evidence="5">2013Ark11</strain>
    </source>
</reference>
<dbReference type="InterPro" id="IPR036779">
    <property type="entry name" value="LysM_dom_sf"/>
</dbReference>
<keyword evidence="5" id="KW-1185">Reference proteome</keyword>
<feature type="transmembrane region" description="Helical" evidence="2">
    <location>
        <begin position="510"/>
        <end position="529"/>
    </location>
</feature>
<dbReference type="Pfam" id="PF25800">
    <property type="entry name" value="FimV_N"/>
    <property type="match status" value="1"/>
</dbReference>
<dbReference type="Proteomes" id="UP000198651">
    <property type="component" value="Chromosome I"/>
</dbReference>
<evidence type="ECO:0000313" key="4">
    <source>
        <dbReference type="EMBL" id="CUT17782.1"/>
    </source>
</evidence>
<feature type="compositionally biased region" description="Basic and acidic residues" evidence="1">
    <location>
        <begin position="808"/>
        <end position="820"/>
    </location>
</feature>
<evidence type="ECO:0000256" key="1">
    <source>
        <dbReference type="SAM" id="MobiDB-lite"/>
    </source>
</evidence>
<feature type="compositionally biased region" description="Basic and acidic residues" evidence="1">
    <location>
        <begin position="559"/>
        <end position="575"/>
    </location>
</feature>
<dbReference type="CDD" id="cd00118">
    <property type="entry name" value="LysM"/>
    <property type="match status" value="1"/>
</dbReference>
<dbReference type="InterPro" id="IPR057840">
    <property type="entry name" value="FimV_N"/>
</dbReference>
<protein>
    <submittedName>
        <fullName evidence="4">Putative membrane protein, LysM domain</fullName>
    </submittedName>
</protein>
<sequence>MPNYKTKNYRFNRTRGLLSCAALLFPGISGAFSLGPLEIESYLGQQLSAKVVVYPSQMENLDDLNVDLENQVSDGYYGLESPSLPVMSQIKYSLEKHGDHYVVHFKSTSIVDEPLISFSVNFSLGAQTIGRDFTVALDPQVFSKYKPTANENYNMKDDYYDNGLTNDSSNLGKVSGNSHGNGLSRNFPEPDFEHWSLDYDSDSISDSDDWSELTEDLDAAVLSIDTAQVDSDHADVNQPAYVVQSGDTIKSIASRYTYPSARAEDMANAILRMNSSLRSNVEGNLVPGQIVILPNPDQLNVISSDNSELLSKEEGVFAKKKFYVHKQKPFYGEEKKVLRKKKIGKNHLLNNHHVTKKNVVRVESAVLSSTGLGSSEEDIISEHHKKSYDPGAVSAQVNALREEIEKLKQKIKEEKTTVADVGNGSGSSVISKSHKSEAVNLVPVPKTIVPVPNTSVPELAQDVKISGKTNIGPGHNNLLPPPGLVIPEQGSYDGDKSVVDLLMTLISSPAAITIAVVVCVLVFIAYILIRRRRRVKENLPSSEREIHVADVNPRGSSAEQKEYMSRNKHDNHEESTSWSGNRDWSVSDSSPDGSSIGGSVMKHRVVGDPISEADVYVQYGRLDEAAKILEEEYQKKHNVEVSLKLAEIYHVMKRFSDITKLASGMLSAHGATSSDWSNFASGMDNINLGDYLPQGTESKISGAAKFGGSFFSPGSLKKHNDDSDTNEVVSGSDRKLKADRVPAATNRSSNVGSEADVSDNRSFKQSGSSTSAKNTATKSGIDFVPKDKDKSDNAKTKTSGPSDNDIDFVPKDKDKSDNAKTKTSGPSDNEPEKRDSGDDGLLNFDLDLSELNEDDD</sequence>
<gene>
    <name evidence="4" type="ORF">Ark11_0962</name>
</gene>
<feature type="region of interest" description="Disordered" evidence="1">
    <location>
        <begin position="715"/>
        <end position="856"/>
    </location>
</feature>
<feature type="region of interest" description="Disordered" evidence="1">
    <location>
        <begin position="546"/>
        <end position="598"/>
    </location>
</feature>
<feature type="compositionally biased region" description="Low complexity" evidence="1">
    <location>
        <begin position="766"/>
        <end position="780"/>
    </location>
</feature>
<dbReference type="STRING" id="1561003.Ark11_0962"/>
<keyword evidence="2" id="KW-0812">Transmembrane</keyword>
<feature type="compositionally biased region" description="Acidic residues" evidence="1">
    <location>
        <begin position="847"/>
        <end position="856"/>
    </location>
</feature>